<dbReference type="AlphaFoldDB" id="A0A917F9L1"/>
<reference evidence="2" key="2">
    <citation type="submission" date="2020-09" db="EMBL/GenBank/DDBJ databases">
        <authorList>
            <person name="Sun Q."/>
            <person name="Sedlacek I."/>
        </authorList>
    </citation>
    <scope>NUCLEOTIDE SEQUENCE</scope>
    <source>
        <strain evidence="2">CCM 7897</strain>
    </source>
</reference>
<dbReference type="Proteomes" id="UP000606044">
    <property type="component" value="Unassembled WGS sequence"/>
</dbReference>
<reference evidence="2" key="1">
    <citation type="journal article" date="2014" name="Int. J. Syst. Evol. Microbiol.">
        <title>Complete genome sequence of Corynebacterium casei LMG S-19264T (=DSM 44701T), isolated from a smear-ripened cheese.</title>
        <authorList>
            <consortium name="US DOE Joint Genome Institute (JGI-PGF)"/>
            <person name="Walter F."/>
            <person name="Albersmeier A."/>
            <person name="Kalinowski J."/>
            <person name="Ruckert C."/>
        </authorList>
    </citation>
    <scope>NUCLEOTIDE SEQUENCE</scope>
    <source>
        <strain evidence="2">CCM 7897</strain>
    </source>
</reference>
<organism evidence="2 3">
    <name type="scientific">Azorhizobium oxalatiphilum</name>
    <dbReference type="NCBI Taxonomy" id="980631"/>
    <lineage>
        <taxon>Bacteria</taxon>
        <taxon>Pseudomonadati</taxon>
        <taxon>Pseudomonadota</taxon>
        <taxon>Alphaproteobacteria</taxon>
        <taxon>Hyphomicrobiales</taxon>
        <taxon>Xanthobacteraceae</taxon>
        <taxon>Azorhizobium</taxon>
    </lineage>
</organism>
<evidence type="ECO:0000313" key="3">
    <source>
        <dbReference type="Proteomes" id="UP000606044"/>
    </source>
</evidence>
<evidence type="ECO:0000313" key="2">
    <source>
        <dbReference type="EMBL" id="GGF60010.1"/>
    </source>
</evidence>
<sequence>MPYRARYVARPQPSRPLTPRSSPSIRGEFSSGKPGMGFRRVAYRGLPARHLMALLEEDDNVVAYQEAPASFRWSDGRKIRTCYPTAAARLTDGRLICLLLNRSQRSFPECDPAYAHSVRQAAAKAGYDAVEIWTETEIKAGNRLANALLVGHARCVDADQMHLHAVRTAIDRLGGKASIRDLRISCGLGNQAFRAIIKLIAMRELKPINANDILDDFAVVQIPRS</sequence>
<accession>A0A917F9L1</accession>
<gene>
    <name evidence="2" type="ORF">GCM10007301_19680</name>
</gene>
<protein>
    <submittedName>
        <fullName evidence="2">Uncharacterized protein</fullName>
    </submittedName>
</protein>
<evidence type="ECO:0000256" key="1">
    <source>
        <dbReference type="SAM" id="MobiDB-lite"/>
    </source>
</evidence>
<feature type="compositionally biased region" description="Low complexity" evidence="1">
    <location>
        <begin position="10"/>
        <end position="26"/>
    </location>
</feature>
<proteinExistence type="predicted"/>
<keyword evidence="3" id="KW-1185">Reference proteome</keyword>
<comment type="caution">
    <text evidence="2">The sequence shown here is derived from an EMBL/GenBank/DDBJ whole genome shotgun (WGS) entry which is preliminary data.</text>
</comment>
<feature type="region of interest" description="Disordered" evidence="1">
    <location>
        <begin position="1"/>
        <end position="32"/>
    </location>
</feature>
<name>A0A917F9L1_9HYPH</name>
<dbReference type="EMBL" id="BMCT01000002">
    <property type="protein sequence ID" value="GGF60010.1"/>
    <property type="molecule type" value="Genomic_DNA"/>
</dbReference>